<keyword evidence="8 12" id="KW-1133">Transmembrane helix</keyword>
<name>A0AAE2CSY9_9LAMI</name>
<comment type="caution">
    <text evidence="16">The sequence shown here is derived from an EMBL/GenBank/DDBJ whole genome shotgun (WGS) entry which is preliminary data.</text>
</comment>
<evidence type="ECO:0000259" key="14">
    <source>
        <dbReference type="Pfam" id="PF08263"/>
    </source>
</evidence>
<evidence type="ECO:0000256" key="4">
    <source>
        <dbReference type="ARBA" id="ARBA00022614"/>
    </source>
</evidence>
<dbReference type="Pfam" id="PF13855">
    <property type="entry name" value="LRR_8"/>
    <property type="match status" value="1"/>
</dbReference>
<evidence type="ECO:0000256" key="1">
    <source>
        <dbReference type="ARBA" id="ARBA00004251"/>
    </source>
</evidence>
<protein>
    <submittedName>
        <fullName evidence="16">Receptor-like protein EIX1</fullName>
    </submittedName>
</protein>
<feature type="domain" description="Leucine-rich repeat-containing N-terminal plant-type" evidence="14">
    <location>
        <begin position="33"/>
        <end position="67"/>
    </location>
</feature>
<dbReference type="PANTHER" id="PTHR48063:SF101">
    <property type="entry name" value="LRR RECEPTOR-LIKE SERINE_THREONINE-PROTEIN KINASE FLS2"/>
    <property type="match status" value="1"/>
</dbReference>
<feature type="chain" id="PRO_5041954661" evidence="13">
    <location>
        <begin position="17"/>
        <end position="991"/>
    </location>
</feature>
<dbReference type="InterPro" id="IPR003591">
    <property type="entry name" value="Leu-rich_rpt_typical-subtyp"/>
</dbReference>
<dbReference type="PANTHER" id="PTHR48063">
    <property type="entry name" value="LRR RECEPTOR-LIKE KINASE"/>
    <property type="match status" value="1"/>
</dbReference>
<dbReference type="InterPro" id="IPR032675">
    <property type="entry name" value="LRR_dom_sf"/>
</dbReference>
<dbReference type="AlphaFoldDB" id="A0AAE2CSY9"/>
<dbReference type="GO" id="GO:0051707">
    <property type="term" value="P:response to other organism"/>
    <property type="evidence" value="ECO:0007669"/>
    <property type="project" value="UniProtKB-ARBA"/>
</dbReference>
<evidence type="ECO:0000256" key="11">
    <source>
        <dbReference type="SAM" id="MobiDB-lite"/>
    </source>
</evidence>
<keyword evidence="10" id="KW-0325">Glycoprotein</keyword>
<feature type="signal peptide" evidence="13">
    <location>
        <begin position="1"/>
        <end position="16"/>
    </location>
</feature>
<evidence type="ECO:0000256" key="2">
    <source>
        <dbReference type="ARBA" id="ARBA00009592"/>
    </source>
</evidence>
<evidence type="ECO:0000256" key="9">
    <source>
        <dbReference type="ARBA" id="ARBA00023136"/>
    </source>
</evidence>
<gene>
    <name evidence="16" type="ORF">Salat_1099300</name>
</gene>
<keyword evidence="7" id="KW-0677">Repeat</keyword>
<dbReference type="FunFam" id="3.80.10.10:FF:000095">
    <property type="entry name" value="LRR receptor-like serine/threonine-protein kinase GSO1"/>
    <property type="match status" value="1"/>
</dbReference>
<reference evidence="16" key="1">
    <citation type="submission" date="2020-06" db="EMBL/GenBank/DDBJ databases">
        <authorList>
            <person name="Li T."/>
            <person name="Hu X."/>
            <person name="Zhang T."/>
            <person name="Song X."/>
            <person name="Zhang H."/>
            <person name="Dai N."/>
            <person name="Sheng W."/>
            <person name="Hou X."/>
            <person name="Wei L."/>
        </authorList>
    </citation>
    <scope>NUCLEOTIDE SEQUENCE</scope>
    <source>
        <strain evidence="16">3651</strain>
        <tissue evidence="16">Leaf</tissue>
    </source>
</reference>
<keyword evidence="16" id="KW-0675">Receptor</keyword>
<dbReference type="InterPro" id="IPR001611">
    <property type="entry name" value="Leu-rich_rpt"/>
</dbReference>
<dbReference type="InterPro" id="IPR046956">
    <property type="entry name" value="RLP23-like"/>
</dbReference>
<keyword evidence="6 13" id="KW-0732">Signal</keyword>
<evidence type="ECO:0000259" key="15">
    <source>
        <dbReference type="Pfam" id="PF23598"/>
    </source>
</evidence>
<comment type="similarity">
    <text evidence="2">Belongs to the RLP family.</text>
</comment>
<accession>A0AAE2CSY9</accession>
<dbReference type="InterPro" id="IPR013210">
    <property type="entry name" value="LRR_N_plant-typ"/>
</dbReference>
<feature type="compositionally biased region" description="Basic and acidic residues" evidence="11">
    <location>
        <begin position="904"/>
        <end position="924"/>
    </location>
</feature>
<evidence type="ECO:0000256" key="5">
    <source>
        <dbReference type="ARBA" id="ARBA00022692"/>
    </source>
</evidence>
<feature type="region of interest" description="Disordered" evidence="11">
    <location>
        <begin position="902"/>
        <end position="924"/>
    </location>
</feature>
<dbReference type="EMBL" id="JACGWO010000003">
    <property type="protein sequence ID" value="KAK4433370.1"/>
    <property type="molecule type" value="Genomic_DNA"/>
</dbReference>
<dbReference type="Pfam" id="PF23598">
    <property type="entry name" value="LRR_14"/>
    <property type="match status" value="1"/>
</dbReference>
<dbReference type="PRINTS" id="PR00019">
    <property type="entry name" value="LEURICHRPT"/>
</dbReference>
<keyword evidence="4" id="KW-0433">Leucine-rich repeat</keyword>
<evidence type="ECO:0000256" key="6">
    <source>
        <dbReference type="ARBA" id="ARBA00022729"/>
    </source>
</evidence>
<evidence type="ECO:0000256" key="8">
    <source>
        <dbReference type="ARBA" id="ARBA00022989"/>
    </source>
</evidence>
<dbReference type="FunFam" id="3.80.10.10:FF:000111">
    <property type="entry name" value="LRR receptor-like serine/threonine-protein kinase ERECTA"/>
    <property type="match status" value="1"/>
</dbReference>
<keyword evidence="17" id="KW-1185">Reference proteome</keyword>
<sequence length="991" mass="112087">MFVLVMFLVSLRAIFGHSSQVNSTNIIRCLEVERRALLKIKHELVDSQGRLSSWGDEDCCKWRGVHCHNRTNHVTRVDLHDPLEDDYYYRSPLKGNISTSLLELQHLRYLDLSFNDFEHAPIPKFIGSLSKLRYLKLARANFSGPIPQHLGNLSKLLYLDLRNNYYCYSENLDWVSSLGSLEHIDLSFTNLSKAYNWLQAVSKLTSIKELYLNGDLPEIPLSLIPKINGSSPLAVLDLSWKSQPWTPWTLIRWFSNFSSTGLTYISLYRNGIPGPIPNVFEKMISLEYLDLGINDLQGGIPKYFGNFSSLKGLYLDENNLTRDISKLMLNLFGPVEKKLEYLYLGGNNISGLFPNMSKFSSLSELKLQDNQLNGSIPEGYLRLPHLVSLDLSSNQLNGSIPDLAFSSSLKQLYLSNNSFNGTLTESIGHLSKLEVLSIGSNFLEGIITDAHMFNLSRLRRLELSLNSLLELKFNLHWIPPFQLEYLSLRQCKLGKDFPMWLKTQKEIGYIDISDTGISDVIPSWFGGIAAKVFYLNTSNNQMHGFFPNFSLSTISFRGSLLPYFRGNKMTMDLSRNKISGPVTFLCNVKEWGLLDLSDNLFSGQIPDCFANFHKLTYLNLANNHFSGEIPYSFGSLSALTLLHLRNNSLSGGLPMSMSNCTSLKMIDLGENRLTKEIPAWIGDNFPELIVLILRDNEFYGSIPSNLCRLANLQVLDISSNNVSGGIPYCLQDYYAMTKKESRGSFSDIWALWGFPLPEAWHSIYTQSFESAYFMWKGKEVKYINHLGLVKLIDLSNNNLVGEIPSNITKLVDLVGLNVSRNNLVGPIPRDIGQLESLNFLDCSRNHLWGDIPTSLGDLSHLGVLDLSYNNLSGRIPLNNQGLTFDESAYVGNVGLCGRPVNKSCPRDESSQDPHSRAEGESKDDDDRFITEGFYTALGLGFVVGFWGIIGTILLNKKFRYDFFKEVNTINDLVSIRIKLNNARLWRYFQNQ</sequence>
<dbReference type="GO" id="GO:0005886">
    <property type="term" value="C:plasma membrane"/>
    <property type="evidence" value="ECO:0007669"/>
    <property type="project" value="UniProtKB-SubCell"/>
</dbReference>
<evidence type="ECO:0000313" key="16">
    <source>
        <dbReference type="EMBL" id="KAK4433370.1"/>
    </source>
</evidence>
<feature type="domain" description="Disease resistance R13L4/SHOC-2-like LRR" evidence="15">
    <location>
        <begin position="99"/>
        <end position="319"/>
    </location>
</feature>
<dbReference type="GO" id="GO:0006952">
    <property type="term" value="P:defense response"/>
    <property type="evidence" value="ECO:0007669"/>
    <property type="project" value="UniProtKB-ARBA"/>
</dbReference>
<dbReference type="PROSITE" id="PS51450">
    <property type="entry name" value="LRR"/>
    <property type="match status" value="1"/>
</dbReference>
<reference evidence="16" key="2">
    <citation type="journal article" date="2024" name="Plant">
        <title>Genomic evolution and insights into agronomic trait innovations of Sesamum species.</title>
        <authorList>
            <person name="Miao H."/>
            <person name="Wang L."/>
            <person name="Qu L."/>
            <person name="Liu H."/>
            <person name="Sun Y."/>
            <person name="Le M."/>
            <person name="Wang Q."/>
            <person name="Wei S."/>
            <person name="Zheng Y."/>
            <person name="Lin W."/>
            <person name="Duan Y."/>
            <person name="Cao H."/>
            <person name="Xiong S."/>
            <person name="Wang X."/>
            <person name="Wei L."/>
            <person name="Li C."/>
            <person name="Ma Q."/>
            <person name="Ju M."/>
            <person name="Zhao R."/>
            <person name="Li G."/>
            <person name="Mu C."/>
            <person name="Tian Q."/>
            <person name="Mei H."/>
            <person name="Zhang T."/>
            <person name="Gao T."/>
            <person name="Zhang H."/>
        </authorList>
    </citation>
    <scope>NUCLEOTIDE SEQUENCE</scope>
    <source>
        <strain evidence="16">3651</strain>
    </source>
</reference>
<dbReference type="Proteomes" id="UP001293254">
    <property type="component" value="Unassembled WGS sequence"/>
</dbReference>
<keyword evidence="9 12" id="KW-0472">Membrane</keyword>
<dbReference type="InterPro" id="IPR055414">
    <property type="entry name" value="LRR_R13L4/SHOC2-like"/>
</dbReference>
<evidence type="ECO:0000256" key="3">
    <source>
        <dbReference type="ARBA" id="ARBA00022475"/>
    </source>
</evidence>
<dbReference type="SUPFAM" id="SSF52047">
    <property type="entry name" value="RNI-like"/>
    <property type="match status" value="2"/>
</dbReference>
<dbReference type="FunFam" id="3.80.10.10:FF:000383">
    <property type="entry name" value="Leucine-rich repeat receptor protein kinase EMS1"/>
    <property type="match status" value="1"/>
</dbReference>
<dbReference type="SMART" id="SM00369">
    <property type="entry name" value="LRR_TYP"/>
    <property type="match status" value="9"/>
</dbReference>
<evidence type="ECO:0000256" key="7">
    <source>
        <dbReference type="ARBA" id="ARBA00022737"/>
    </source>
</evidence>
<organism evidence="16 17">
    <name type="scientific">Sesamum alatum</name>
    <dbReference type="NCBI Taxonomy" id="300844"/>
    <lineage>
        <taxon>Eukaryota</taxon>
        <taxon>Viridiplantae</taxon>
        <taxon>Streptophyta</taxon>
        <taxon>Embryophyta</taxon>
        <taxon>Tracheophyta</taxon>
        <taxon>Spermatophyta</taxon>
        <taxon>Magnoliopsida</taxon>
        <taxon>eudicotyledons</taxon>
        <taxon>Gunneridae</taxon>
        <taxon>Pentapetalae</taxon>
        <taxon>asterids</taxon>
        <taxon>lamiids</taxon>
        <taxon>Lamiales</taxon>
        <taxon>Pedaliaceae</taxon>
        <taxon>Sesamum</taxon>
    </lineage>
</organism>
<keyword evidence="3" id="KW-1003">Cell membrane</keyword>
<proteinExistence type="inferred from homology"/>
<keyword evidence="5 12" id="KW-0812">Transmembrane</keyword>
<dbReference type="Gene3D" id="3.80.10.10">
    <property type="entry name" value="Ribonuclease Inhibitor"/>
    <property type="match status" value="5"/>
</dbReference>
<evidence type="ECO:0000256" key="10">
    <source>
        <dbReference type="ARBA" id="ARBA00023180"/>
    </source>
</evidence>
<evidence type="ECO:0000256" key="12">
    <source>
        <dbReference type="SAM" id="Phobius"/>
    </source>
</evidence>
<comment type="subcellular location">
    <subcellularLocation>
        <location evidence="1">Cell membrane</location>
        <topology evidence="1">Single-pass type I membrane protein</topology>
    </subcellularLocation>
</comment>
<evidence type="ECO:0000256" key="13">
    <source>
        <dbReference type="SAM" id="SignalP"/>
    </source>
</evidence>
<dbReference type="Pfam" id="PF08263">
    <property type="entry name" value="LRRNT_2"/>
    <property type="match status" value="1"/>
</dbReference>
<dbReference type="Pfam" id="PF00560">
    <property type="entry name" value="LRR_1"/>
    <property type="match status" value="8"/>
</dbReference>
<feature type="transmembrane region" description="Helical" evidence="12">
    <location>
        <begin position="932"/>
        <end position="954"/>
    </location>
</feature>
<dbReference type="SUPFAM" id="SSF52058">
    <property type="entry name" value="L domain-like"/>
    <property type="match status" value="1"/>
</dbReference>
<evidence type="ECO:0000313" key="17">
    <source>
        <dbReference type="Proteomes" id="UP001293254"/>
    </source>
</evidence>